<dbReference type="AlphaFoldDB" id="C7RMC1"/>
<sequence length="261" mass="27474" precursor="true">MNPRITDWSGKRVWLLGASTGIGAALASVLLARGARVALSARNAARLAEVAAAGGGQALVVPCDAADEASLRAAWDAVLAEWGGVDVALYVAGDYLPMRAWELDMAKARRMIDVNFVAAVSFAACVVPQLLRQGNGQIGFVASVAGYRGLPKSLIYGPTKAALINFAESLYLDLQPRNIGVRVINPGFVATPLTAQNDFAMPALLTPEQAALATIAGLAGGAFEIHYPKRFTRVMKLLAHLPYRLYFPLVRVLGGAKGSSG</sequence>
<proteinExistence type="inferred from homology"/>
<reference evidence="4" key="1">
    <citation type="submission" date="2009-08" db="EMBL/GenBank/DDBJ databases">
        <authorList>
            <consortium name="US DOE Joint Genome Institute"/>
            <person name="Lucas S."/>
            <person name="Copeland A."/>
            <person name="Lapidus A."/>
            <person name="Glavina del Rio T."/>
            <person name="Dalin E."/>
            <person name="Tice H."/>
            <person name="Bruce D."/>
            <person name="Barry K."/>
            <person name="Pitluck S."/>
            <person name="Lowry S."/>
            <person name="Larimer F."/>
            <person name="Land M."/>
            <person name="Hauser L."/>
            <person name="Kyrpides N."/>
            <person name="Ivanova N."/>
            <person name="McMahon K.D."/>
            <person name="Hugenholtz P."/>
        </authorList>
    </citation>
    <scope>NUCLEOTIDE SEQUENCE</scope>
    <source>
        <strain evidence="4">UW-1</strain>
    </source>
</reference>
<feature type="transmembrane region" description="Helical" evidence="3">
    <location>
        <begin position="12"/>
        <end position="32"/>
    </location>
</feature>
<dbReference type="STRING" id="522306.CAP2UW1_3953"/>
<keyword evidence="3" id="KW-0812">Transmembrane</keyword>
<comment type="similarity">
    <text evidence="1">Belongs to the short-chain dehydrogenases/reductases (SDR) family.</text>
</comment>
<dbReference type="KEGG" id="app:CAP2UW1_3953"/>
<dbReference type="PANTHER" id="PTHR44196:SF1">
    <property type="entry name" value="DEHYDROGENASE_REDUCTASE SDR FAMILY MEMBER 7B"/>
    <property type="match status" value="1"/>
</dbReference>
<dbReference type="Pfam" id="PF00106">
    <property type="entry name" value="adh_short"/>
    <property type="match status" value="1"/>
</dbReference>
<gene>
    <name evidence="4" type="ordered locus">CAP2UW1_3953</name>
</gene>
<dbReference type="InterPro" id="IPR036291">
    <property type="entry name" value="NAD(P)-bd_dom_sf"/>
</dbReference>
<dbReference type="EMBL" id="CP001715">
    <property type="protein sequence ID" value="ACV37199.1"/>
    <property type="molecule type" value="Genomic_DNA"/>
</dbReference>
<dbReference type="eggNOG" id="COG0300">
    <property type="taxonomic scope" value="Bacteria"/>
</dbReference>
<dbReference type="GO" id="GO:0016020">
    <property type="term" value="C:membrane"/>
    <property type="evidence" value="ECO:0007669"/>
    <property type="project" value="TreeGrafter"/>
</dbReference>
<evidence type="ECO:0000313" key="4">
    <source>
        <dbReference type="EMBL" id="ACV37199.1"/>
    </source>
</evidence>
<evidence type="ECO:0000256" key="3">
    <source>
        <dbReference type="SAM" id="Phobius"/>
    </source>
</evidence>
<dbReference type="PANTHER" id="PTHR44196">
    <property type="entry name" value="DEHYDROGENASE/REDUCTASE SDR FAMILY MEMBER 7B"/>
    <property type="match status" value="1"/>
</dbReference>
<dbReference type="Gene3D" id="3.40.50.720">
    <property type="entry name" value="NAD(P)-binding Rossmann-like Domain"/>
    <property type="match status" value="1"/>
</dbReference>
<accession>C7RMC1</accession>
<evidence type="ECO:0000256" key="2">
    <source>
        <dbReference type="ARBA" id="ARBA00023002"/>
    </source>
</evidence>
<reference evidence="4" key="2">
    <citation type="submission" date="2009-09" db="EMBL/GenBank/DDBJ databases">
        <title>Complete sequence of chromosome of Candidatus Accumulibacter phosphatis clade IIA str. UW-1.</title>
        <authorList>
            <consortium name="US DOE Joint Genome Institute"/>
            <person name="Martin H.G."/>
            <person name="Ivanova N."/>
            <person name="Kunin V."/>
            <person name="Warnecke F."/>
            <person name="Barry K."/>
            <person name="He S."/>
            <person name="Salamov A."/>
            <person name="Szeto E."/>
            <person name="Dalin E."/>
            <person name="Pangilinan J.L."/>
            <person name="Lapidus A."/>
            <person name="Lowry S."/>
            <person name="Kyrpides N.C."/>
            <person name="McMahon K.D."/>
            <person name="Hugenholtz P."/>
        </authorList>
    </citation>
    <scope>NUCLEOTIDE SEQUENCE [LARGE SCALE GENOMIC DNA]</scope>
    <source>
        <strain evidence="4">UW-1</strain>
    </source>
</reference>
<dbReference type="InterPro" id="IPR002347">
    <property type="entry name" value="SDR_fam"/>
</dbReference>
<keyword evidence="3" id="KW-1133">Transmembrane helix</keyword>
<dbReference type="GO" id="GO:0016491">
    <property type="term" value="F:oxidoreductase activity"/>
    <property type="evidence" value="ECO:0007669"/>
    <property type="project" value="UniProtKB-KW"/>
</dbReference>
<name>C7RMC1_ACCRE</name>
<dbReference type="PRINTS" id="PR00081">
    <property type="entry name" value="GDHRDH"/>
</dbReference>
<protein>
    <submittedName>
        <fullName evidence="4">Short-chain dehydrogenase/reductase SDR</fullName>
    </submittedName>
</protein>
<keyword evidence="3" id="KW-0472">Membrane</keyword>
<dbReference type="SUPFAM" id="SSF51735">
    <property type="entry name" value="NAD(P)-binding Rossmann-fold domains"/>
    <property type="match status" value="1"/>
</dbReference>
<dbReference type="HOGENOM" id="CLU_010194_2_1_4"/>
<evidence type="ECO:0000256" key="1">
    <source>
        <dbReference type="ARBA" id="ARBA00006484"/>
    </source>
</evidence>
<dbReference type="OrthoDB" id="335726at2"/>
<organism evidence="4">
    <name type="scientific">Accumulibacter regalis</name>
    <dbReference type="NCBI Taxonomy" id="522306"/>
    <lineage>
        <taxon>Bacteria</taxon>
        <taxon>Pseudomonadati</taxon>
        <taxon>Pseudomonadota</taxon>
        <taxon>Betaproteobacteria</taxon>
        <taxon>Candidatus Accumulibacter</taxon>
    </lineage>
</organism>
<keyword evidence="2" id="KW-0560">Oxidoreductase</keyword>